<keyword evidence="1" id="KW-1133">Transmembrane helix</keyword>
<dbReference type="Proteomes" id="UP000037035">
    <property type="component" value="Unassembled WGS sequence"/>
</dbReference>
<sequence length="460" mass="52905">MKLHASAMETALVNAKKKGKKKKSFFYESTFSFSFRIFSSFLILLYIFFCLINSEESHSRSIRFLLFIHSCFLLLFMFLILNSISNLLFSHHFRNISLKIIKIFCLVAFNLLPLYSHLVACVISSFSLKLVKLWRVLVRSECFEVPVPISLGSFSIYNNHRKEDRGLNCESHLDYWEISCGSGLKPTHFQPLIYKQLNTTANNLMFFTWYFQRKMNEYREVLFTAEMIRTETISTFFFSIIFEPEKKCFIRSEHLIPFHLFWSVNMYIISVLSDETIAYAMGYFQICTEGGGDKKQKKEANFGSLSSQTGRPEIATSFWKIWDPLNLVHIGLTQNNLSNSKILVKLLTLIGSSMSHVVHLIQDVVPCSSQGRNYECHYQHRATVLFLLKTASIVALVGEFCQCTVSGFLKPLPGCSATARYCYPTLLSSLQFFLLAVRKSMLVMRRLKIIPPVGETPGKS</sequence>
<dbReference type="EMBL" id="LAVV01008133">
    <property type="protein sequence ID" value="KNZ53677.1"/>
    <property type="molecule type" value="Genomic_DNA"/>
</dbReference>
<comment type="caution">
    <text evidence="2">The sequence shown here is derived from an EMBL/GenBank/DDBJ whole genome shotgun (WGS) entry which is preliminary data.</text>
</comment>
<evidence type="ECO:0000313" key="3">
    <source>
        <dbReference type="Proteomes" id="UP000037035"/>
    </source>
</evidence>
<dbReference type="VEuPathDB" id="FungiDB:VP01_3168g1"/>
<reference evidence="2 3" key="1">
    <citation type="submission" date="2015-08" db="EMBL/GenBank/DDBJ databases">
        <title>Next Generation Sequencing and Analysis of the Genome of Puccinia sorghi L Schw, the Causal Agent of Maize Common Rust.</title>
        <authorList>
            <person name="Rochi L."/>
            <person name="Burguener G."/>
            <person name="Darino M."/>
            <person name="Turjanski A."/>
            <person name="Kreff E."/>
            <person name="Dieguez M.J."/>
            <person name="Sacco F."/>
        </authorList>
    </citation>
    <scope>NUCLEOTIDE SEQUENCE [LARGE SCALE GENOMIC DNA]</scope>
    <source>
        <strain evidence="2 3">RO10H11247</strain>
    </source>
</reference>
<evidence type="ECO:0000313" key="2">
    <source>
        <dbReference type="EMBL" id="KNZ53677.1"/>
    </source>
</evidence>
<feature type="transmembrane region" description="Helical" evidence="1">
    <location>
        <begin position="100"/>
        <end position="126"/>
    </location>
</feature>
<protein>
    <submittedName>
        <fullName evidence="2">Uncharacterized protein</fullName>
    </submittedName>
</protein>
<gene>
    <name evidence="2" type="ORF">VP01_3168g1</name>
</gene>
<name>A0A0L6UZK2_9BASI</name>
<dbReference type="AlphaFoldDB" id="A0A0L6UZK2"/>
<organism evidence="2 3">
    <name type="scientific">Puccinia sorghi</name>
    <dbReference type="NCBI Taxonomy" id="27349"/>
    <lineage>
        <taxon>Eukaryota</taxon>
        <taxon>Fungi</taxon>
        <taxon>Dikarya</taxon>
        <taxon>Basidiomycota</taxon>
        <taxon>Pucciniomycotina</taxon>
        <taxon>Pucciniomycetes</taxon>
        <taxon>Pucciniales</taxon>
        <taxon>Pucciniaceae</taxon>
        <taxon>Puccinia</taxon>
    </lineage>
</organism>
<evidence type="ECO:0000256" key="1">
    <source>
        <dbReference type="SAM" id="Phobius"/>
    </source>
</evidence>
<accession>A0A0L6UZK2</accession>
<proteinExistence type="predicted"/>
<keyword evidence="3" id="KW-1185">Reference proteome</keyword>
<feature type="transmembrane region" description="Helical" evidence="1">
    <location>
        <begin position="64"/>
        <end position="88"/>
    </location>
</feature>
<keyword evidence="1" id="KW-0472">Membrane</keyword>
<keyword evidence="1" id="KW-0812">Transmembrane</keyword>
<feature type="transmembrane region" description="Helical" evidence="1">
    <location>
        <begin position="33"/>
        <end position="52"/>
    </location>
</feature>